<organism evidence="1 2">
    <name type="scientific">Carnegiea gigantea</name>
    <dbReference type="NCBI Taxonomy" id="171969"/>
    <lineage>
        <taxon>Eukaryota</taxon>
        <taxon>Viridiplantae</taxon>
        <taxon>Streptophyta</taxon>
        <taxon>Embryophyta</taxon>
        <taxon>Tracheophyta</taxon>
        <taxon>Spermatophyta</taxon>
        <taxon>Magnoliopsida</taxon>
        <taxon>eudicotyledons</taxon>
        <taxon>Gunneridae</taxon>
        <taxon>Pentapetalae</taxon>
        <taxon>Caryophyllales</taxon>
        <taxon>Cactineae</taxon>
        <taxon>Cactaceae</taxon>
        <taxon>Cactoideae</taxon>
        <taxon>Echinocereeae</taxon>
        <taxon>Carnegiea</taxon>
    </lineage>
</organism>
<evidence type="ECO:0000313" key="2">
    <source>
        <dbReference type="Proteomes" id="UP001153076"/>
    </source>
</evidence>
<evidence type="ECO:0000313" key="1">
    <source>
        <dbReference type="EMBL" id="KAJ8429718.1"/>
    </source>
</evidence>
<dbReference type="Proteomes" id="UP001153076">
    <property type="component" value="Unassembled WGS sequence"/>
</dbReference>
<proteinExistence type="predicted"/>
<keyword evidence="2" id="KW-1185">Reference proteome</keyword>
<reference evidence="1" key="1">
    <citation type="submission" date="2022-04" db="EMBL/GenBank/DDBJ databases">
        <title>Carnegiea gigantea Genome sequencing and assembly v2.</title>
        <authorList>
            <person name="Copetti D."/>
            <person name="Sanderson M.J."/>
            <person name="Burquez A."/>
            <person name="Wojciechowski M.F."/>
        </authorList>
    </citation>
    <scope>NUCLEOTIDE SEQUENCE</scope>
    <source>
        <strain evidence="1">SGP5-SGP5p</strain>
        <tissue evidence="1">Aerial part</tissue>
    </source>
</reference>
<comment type="caution">
    <text evidence="1">The sequence shown here is derived from an EMBL/GenBank/DDBJ whole genome shotgun (WGS) entry which is preliminary data.</text>
</comment>
<accession>A0A9Q1Q5F7</accession>
<dbReference type="EMBL" id="JAKOGI010000866">
    <property type="protein sequence ID" value="KAJ8429718.1"/>
    <property type="molecule type" value="Genomic_DNA"/>
</dbReference>
<gene>
    <name evidence="1" type="ORF">Cgig2_013790</name>
</gene>
<name>A0A9Q1Q5F7_9CARY</name>
<sequence>MDFFREFWGNKGYDRVIPKPDGVFIVKFHTILGRDKVNKEDLGRILVWETFPELDFRYWRGAEQGSQFIRLPLGYRYKTCTKFAGELTKMNICQCFPTKVTSIDEYGTLTVKAVEFARKPLKCSHCSMFVHTIDTCKRKYRYEWRIKANDQMPQ</sequence>
<dbReference type="AlphaFoldDB" id="A0A9Q1Q5F7"/>
<protein>
    <submittedName>
        <fullName evidence="1">Uncharacterized protein</fullName>
    </submittedName>
</protein>